<dbReference type="Proteomes" id="UP000683000">
    <property type="component" value="Unassembled WGS sequence"/>
</dbReference>
<dbReference type="OrthoDB" id="1729737at2759"/>
<organism evidence="2 3">
    <name type="scientific">Boletus reticuloceps</name>
    <dbReference type="NCBI Taxonomy" id="495285"/>
    <lineage>
        <taxon>Eukaryota</taxon>
        <taxon>Fungi</taxon>
        <taxon>Dikarya</taxon>
        <taxon>Basidiomycota</taxon>
        <taxon>Agaricomycotina</taxon>
        <taxon>Agaricomycetes</taxon>
        <taxon>Agaricomycetidae</taxon>
        <taxon>Boletales</taxon>
        <taxon>Boletineae</taxon>
        <taxon>Boletaceae</taxon>
        <taxon>Boletoideae</taxon>
        <taxon>Boletus</taxon>
    </lineage>
</organism>
<gene>
    <name evidence="2" type="ORF">JVT61DRAFT_8636</name>
</gene>
<name>A0A8I3ACM0_9AGAM</name>
<dbReference type="PANTHER" id="PTHR45737">
    <property type="entry name" value="VON WILLEBRAND FACTOR A DOMAIN-CONTAINING PROTEIN 5A"/>
    <property type="match status" value="1"/>
</dbReference>
<dbReference type="InterPro" id="IPR013694">
    <property type="entry name" value="VIT"/>
</dbReference>
<feature type="domain" description="VIT" evidence="1">
    <location>
        <begin position="1"/>
        <end position="102"/>
    </location>
</feature>
<dbReference type="AlphaFoldDB" id="A0A8I3ACM0"/>
<proteinExistence type="predicted"/>
<protein>
    <recommendedName>
        <fullName evidence="1">VIT domain-containing protein</fullName>
    </recommendedName>
</protein>
<evidence type="ECO:0000313" key="3">
    <source>
        <dbReference type="Proteomes" id="UP000683000"/>
    </source>
</evidence>
<dbReference type="PANTHER" id="PTHR45737:SF6">
    <property type="entry name" value="VON WILLEBRAND FACTOR A DOMAIN-CONTAINING PROTEIN 5A"/>
    <property type="match status" value="1"/>
</dbReference>
<comment type="caution">
    <text evidence="2">The sequence shown here is derived from an EMBL/GenBank/DDBJ whole genome shotgun (WGS) entry which is preliminary data.</text>
</comment>
<dbReference type="PROSITE" id="PS51468">
    <property type="entry name" value="VIT"/>
    <property type="match status" value="1"/>
</dbReference>
<dbReference type="EMBL" id="JAGFBS010000003">
    <property type="protein sequence ID" value="KAG6380483.1"/>
    <property type="molecule type" value="Genomic_DNA"/>
</dbReference>
<evidence type="ECO:0000259" key="1">
    <source>
        <dbReference type="PROSITE" id="PS51468"/>
    </source>
</evidence>
<dbReference type="Pfam" id="PF08487">
    <property type="entry name" value="VIT"/>
    <property type="match status" value="1"/>
</dbReference>
<accession>A0A8I3ACM0</accession>
<sequence length="102" mass="11014">MTSIRTGIAHQPRGQTTIEYLTLEEGKVCFPLPANAAVCAFELELEDGTVIVGEVKEKEDAALNFTRAVEQGKTAALVERVTDDSKLYQASDDVDVNVSLAT</sequence>
<evidence type="ECO:0000313" key="2">
    <source>
        <dbReference type="EMBL" id="KAG6380483.1"/>
    </source>
</evidence>
<keyword evidence="3" id="KW-1185">Reference proteome</keyword>
<reference evidence="2" key="1">
    <citation type="submission" date="2021-03" db="EMBL/GenBank/DDBJ databases">
        <title>Evolutionary innovations through gain and loss of genes in the ectomycorrhizal Boletales.</title>
        <authorList>
            <person name="Wu G."/>
            <person name="Miyauchi S."/>
            <person name="Morin E."/>
            <person name="Yang Z.-L."/>
            <person name="Xu J."/>
            <person name="Martin F.M."/>
        </authorList>
    </citation>
    <scope>NUCLEOTIDE SEQUENCE</scope>
    <source>
        <strain evidence="2">BR01</strain>
    </source>
</reference>